<dbReference type="InterPro" id="IPR036412">
    <property type="entry name" value="HAD-like_sf"/>
</dbReference>
<dbReference type="NCBIfam" id="TIGR01456">
    <property type="entry name" value="CECR5"/>
    <property type="match status" value="1"/>
</dbReference>
<dbReference type="SUPFAM" id="SSF56784">
    <property type="entry name" value="HAD-like"/>
    <property type="match status" value="1"/>
</dbReference>
<dbReference type="InterPro" id="IPR006357">
    <property type="entry name" value="HAD-SF_hydro_IIA"/>
</dbReference>
<dbReference type="EMBL" id="JBANMG010000007">
    <property type="protein sequence ID" value="KAK6950910.1"/>
    <property type="molecule type" value="Genomic_DNA"/>
</dbReference>
<reference evidence="1 2" key="1">
    <citation type="journal article" date="2024" name="Front Chem Biol">
        <title>Unveiling the potential of Daldinia eschscholtzii MFLUCC 19-0629 through bioactivity and bioinformatics studies for enhanced sustainable agriculture production.</title>
        <authorList>
            <person name="Brooks S."/>
            <person name="Weaver J.A."/>
            <person name="Klomchit A."/>
            <person name="Alharthi S.A."/>
            <person name="Onlamun T."/>
            <person name="Nurani R."/>
            <person name="Vong T.K."/>
            <person name="Alberti F."/>
            <person name="Greco C."/>
        </authorList>
    </citation>
    <scope>NUCLEOTIDE SEQUENCE [LARGE SCALE GENOMIC DNA]</scope>
    <source>
        <strain evidence="1">MFLUCC 19-0629</strain>
    </source>
</reference>
<evidence type="ECO:0000313" key="1">
    <source>
        <dbReference type="EMBL" id="KAK6950910.1"/>
    </source>
</evidence>
<keyword evidence="2" id="KW-1185">Reference proteome</keyword>
<comment type="caution">
    <text evidence="1">The sequence shown here is derived from an EMBL/GenBank/DDBJ whole genome shotgun (WGS) entry which is preliminary data.</text>
</comment>
<sequence length="368" mass="40838">MPGLDLEDKAKVKNKLSAFVFDIDGVFIRGEKLIPGARETIQLLQKRKDPFIFLTNGGGHTEQKRVEKLGEKLGLTLDPKQFVQSHTPYYDLVPEYGDKTVLVLGAHGDQIRDLAHKYGFKKVVTSSDIMAEIPYIHPFPEMTQAHHEKYGRNNNILQTTPISAIMFWSSPRDWGLDYQIVTDLLLSSGGFIGTRSPKNGDPSLPNHGFQQDNQPKLFFCNPDFLWSTEYSAPRLAQGAFLAGLKGIWETMTGGLEGVSLQYTIVGKPTDLTYVYAEKVLRAYAAQLHPTRDVGTVYMVGDNPRSDIAGANAFASRCGYVWKSVLVETGIHVPGDVPAHEPCHIAKNVQEAVEWALRTEKGKLAHGAE</sequence>
<dbReference type="Pfam" id="PF13344">
    <property type="entry name" value="Hydrolase_6"/>
    <property type="match status" value="1"/>
</dbReference>
<dbReference type="AlphaFoldDB" id="A0AAX6ME24"/>
<accession>A0AAX6ME24</accession>
<dbReference type="GO" id="GO:0046474">
    <property type="term" value="P:glycerophospholipid biosynthetic process"/>
    <property type="evidence" value="ECO:0007669"/>
    <property type="project" value="TreeGrafter"/>
</dbReference>
<dbReference type="PANTHER" id="PTHR14269:SF57">
    <property type="entry name" value="SUPERFAMILY HYDROLASE, PUTATIVE (AFU_ORTHOLOGUE AFUA_2G02580)-RELATED"/>
    <property type="match status" value="1"/>
</dbReference>
<dbReference type="NCBIfam" id="TIGR01460">
    <property type="entry name" value="HAD-SF-IIA"/>
    <property type="match status" value="1"/>
</dbReference>
<dbReference type="Pfam" id="PF13242">
    <property type="entry name" value="Hydrolase_like"/>
    <property type="match status" value="1"/>
</dbReference>
<dbReference type="GO" id="GO:0005739">
    <property type="term" value="C:mitochondrion"/>
    <property type="evidence" value="ECO:0007669"/>
    <property type="project" value="TreeGrafter"/>
</dbReference>
<evidence type="ECO:0008006" key="3">
    <source>
        <dbReference type="Google" id="ProtNLM"/>
    </source>
</evidence>
<name>A0AAX6ME24_9PEZI</name>
<dbReference type="InterPro" id="IPR006353">
    <property type="entry name" value="HAD-SF_hydro_IIA_CECR5"/>
</dbReference>
<proteinExistence type="predicted"/>
<dbReference type="Gene3D" id="3.40.50.1000">
    <property type="entry name" value="HAD superfamily/HAD-like"/>
    <property type="match status" value="2"/>
</dbReference>
<gene>
    <name evidence="1" type="ORF">Daesc_007438</name>
</gene>
<organism evidence="1 2">
    <name type="scientific">Daldinia eschscholtzii</name>
    <dbReference type="NCBI Taxonomy" id="292717"/>
    <lineage>
        <taxon>Eukaryota</taxon>
        <taxon>Fungi</taxon>
        <taxon>Dikarya</taxon>
        <taxon>Ascomycota</taxon>
        <taxon>Pezizomycotina</taxon>
        <taxon>Sordariomycetes</taxon>
        <taxon>Xylariomycetidae</taxon>
        <taxon>Xylariales</taxon>
        <taxon>Hypoxylaceae</taxon>
        <taxon>Daldinia</taxon>
    </lineage>
</organism>
<dbReference type="InterPro" id="IPR050324">
    <property type="entry name" value="CDP-alcohol_PTase-I"/>
</dbReference>
<protein>
    <recommendedName>
        <fullName evidence="3">HAD-superfamily hydrolase</fullName>
    </recommendedName>
</protein>
<dbReference type="PANTHER" id="PTHR14269">
    <property type="entry name" value="CDP-DIACYLGLYCEROL--GLYCEROL-3-PHOSPHATE 3-PHOSPHATIDYLTRANSFERASE-RELATED"/>
    <property type="match status" value="1"/>
</dbReference>
<evidence type="ECO:0000313" key="2">
    <source>
        <dbReference type="Proteomes" id="UP001369815"/>
    </source>
</evidence>
<dbReference type="Proteomes" id="UP001369815">
    <property type="component" value="Unassembled WGS sequence"/>
</dbReference>
<dbReference type="InterPro" id="IPR023214">
    <property type="entry name" value="HAD_sf"/>
</dbReference>